<comment type="caution">
    <text evidence="7">The sequence shown here is derived from an EMBL/GenBank/DDBJ whole genome shotgun (WGS) entry which is preliminary data.</text>
</comment>
<evidence type="ECO:0000259" key="6">
    <source>
        <dbReference type="Pfam" id="PF01545"/>
    </source>
</evidence>
<feature type="transmembrane region" description="Helical" evidence="5">
    <location>
        <begin position="112"/>
        <end position="134"/>
    </location>
</feature>
<feature type="transmembrane region" description="Helical" evidence="5">
    <location>
        <begin position="79"/>
        <end position="100"/>
    </location>
</feature>
<dbReference type="PANTHER" id="PTHR11562">
    <property type="entry name" value="CATION EFFLUX PROTEIN/ ZINC TRANSPORTER"/>
    <property type="match status" value="1"/>
</dbReference>
<dbReference type="PANTHER" id="PTHR11562:SF17">
    <property type="entry name" value="RE54080P-RELATED"/>
    <property type="match status" value="1"/>
</dbReference>
<feature type="domain" description="Cation efflux protein transmembrane" evidence="6">
    <location>
        <begin position="14"/>
        <end position="203"/>
    </location>
</feature>
<reference evidence="7 8" key="1">
    <citation type="journal article" date="2016" name="Nat. Commun.">
        <title>Thousands of microbial genomes shed light on interconnected biogeochemical processes in an aquifer system.</title>
        <authorList>
            <person name="Anantharaman K."/>
            <person name="Brown C.T."/>
            <person name="Hug L.A."/>
            <person name="Sharon I."/>
            <person name="Castelle C.J."/>
            <person name="Probst A.J."/>
            <person name="Thomas B.C."/>
            <person name="Singh A."/>
            <person name="Wilkins M.J."/>
            <person name="Karaoz U."/>
            <person name="Brodie E.L."/>
            <person name="Williams K.H."/>
            <person name="Hubbard S.S."/>
            <person name="Banfield J.F."/>
        </authorList>
    </citation>
    <scope>NUCLEOTIDE SEQUENCE [LARGE SCALE GENOMIC DNA]</scope>
</reference>
<dbReference type="STRING" id="1798649.A3B13_00110"/>
<evidence type="ECO:0000256" key="5">
    <source>
        <dbReference type="SAM" id="Phobius"/>
    </source>
</evidence>
<evidence type="ECO:0000256" key="1">
    <source>
        <dbReference type="ARBA" id="ARBA00004141"/>
    </source>
</evidence>
<dbReference type="InterPro" id="IPR050681">
    <property type="entry name" value="CDF/SLC30A"/>
</dbReference>
<dbReference type="SUPFAM" id="SSF161111">
    <property type="entry name" value="Cation efflux protein transmembrane domain-like"/>
    <property type="match status" value="1"/>
</dbReference>
<evidence type="ECO:0000256" key="2">
    <source>
        <dbReference type="ARBA" id="ARBA00022692"/>
    </source>
</evidence>
<protein>
    <recommendedName>
        <fullName evidence="6">Cation efflux protein transmembrane domain-containing protein</fullName>
    </recommendedName>
</protein>
<gene>
    <name evidence="7" type="ORF">A3B13_00110</name>
</gene>
<evidence type="ECO:0000256" key="4">
    <source>
        <dbReference type="ARBA" id="ARBA00023136"/>
    </source>
</evidence>
<feature type="transmembrane region" description="Helical" evidence="5">
    <location>
        <begin position="12"/>
        <end position="37"/>
    </location>
</feature>
<feature type="transmembrane region" description="Helical" evidence="5">
    <location>
        <begin position="184"/>
        <end position="205"/>
    </location>
</feature>
<evidence type="ECO:0000313" key="7">
    <source>
        <dbReference type="EMBL" id="OGY99079.1"/>
    </source>
</evidence>
<organism evidence="7 8">
    <name type="scientific">Candidatus Liptonbacteria bacterium RIFCSPLOWO2_01_FULL_45_15</name>
    <dbReference type="NCBI Taxonomy" id="1798649"/>
    <lineage>
        <taxon>Bacteria</taxon>
        <taxon>Candidatus Liptoniibacteriota</taxon>
    </lineage>
</organism>
<evidence type="ECO:0000313" key="8">
    <source>
        <dbReference type="Proteomes" id="UP000176287"/>
    </source>
</evidence>
<comment type="subcellular location">
    <subcellularLocation>
        <location evidence="1">Membrane</location>
        <topology evidence="1">Multi-pass membrane protein</topology>
    </subcellularLocation>
</comment>
<feature type="transmembrane region" description="Helical" evidence="5">
    <location>
        <begin position="155"/>
        <end position="178"/>
    </location>
</feature>
<keyword evidence="2 5" id="KW-0812">Transmembrane</keyword>
<dbReference type="Gene3D" id="1.20.1510.10">
    <property type="entry name" value="Cation efflux protein transmembrane domain"/>
    <property type="match status" value="1"/>
</dbReference>
<dbReference type="GO" id="GO:0005385">
    <property type="term" value="F:zinc ion transmembrane transporter activity"/>
    <property type="evidence" value="ECO:0007669"/>
    <property type="project" value="TreeGrafter"/>
</dbReference>
<dbReference type="InterPro" id="IPR027469">
    <property type="entry name" value="Cation_efflux_TMD_sf"/>
</dbReference>
<dbReference type="GO" id="GO:0005886">
    <property type="term" value="C:plasma membrane"/>
    <property type="evidence" value="ECO:0007669"/>
    <property type="project" value="TreeGrafter"/>
</dbReference>
<name>A0A1G2CEB6_9BACT</name>
<evidence type="ECO:0000256" key="3">
    <source>
        <dbReference type="ARBA" id="ARBA00022989"/>
    </source>
</evidence>
<keyword evidence="4 5" id="KW-0472">Membrane</keyword>
<proteinExistence type="predicted"/>
<dbReference type="InterPro" id="IPR058533">
    <property type="entry name" value="Cation_efflux_TM"/>
</dbReference>
<sequence>MNEPCHCKTAGYVIVAVFALLLAGFEVWGGIGSFSLMLLADAWHVSSDVVVYTIAIWGNVMAVRHLVGIQNIKNRWAIWNANILIVVAVATMVLAAKRLFYPEELFSEQMVFVASVGLSTNGVMYLILTALRIEHEHNGGEHESRDDKHDHLHDTAIWHTASDSLLSLVVVSVGWSIWKFPELVAYYWIAPVASLPICAGLIFAAEKMKREIKGQATNHSLTITRKFSIKFRF</sequence>
<accession>A0A1G2CEB6</accession>
<dbReference type="EMBL" id="MHKZ01000045">
    <property type="protein sequence ID" value="OGY99079.1"/>
    <property type="molecule type" value="Genomic_DNA"/>
</dbReference>
<keyword evidence="3 5" id="KW-1133">Transmembrane helix</keyword>
<dbReference type="AlphaFoldDB" id="A0A1G2CEB6"/>
<feature type="transmembrane region" description="Helical" evidence="5">
    <location>
        <begin position="49"/>
        <end position="67"/>
    </location>
</feature>
<dbReference type="Proteomes" id="UP000176287">
    <property type="component" value="Unassembled WGS sequence"/>
</dbReference>
<dbReference type="Pfam" id="PF01545">
    <property type="entry name" value="Cation_efflux"/>
    <property type="match status" value="1"/>
</dbReference>